<evidence type="ECO:0000256" key="1">
    <source>
        <dbReference type="ARBA" id="ARBA00008780"/>
    </source>
</evidence>
<keyword evidence="3 10" id="KW-0732">Signal</keyword>
<dbReference type="RefSeq" id="XP_006696384.1">
    <property type="nucleotide sequence ID" value="XM_006696321.1"/>
</dbReference>
<accession>G0SF37</accession>
<protein>
    <recommendedName>
        <fullName evidence="2 10">Lysophospholipase</fullName>
        <ecNumber evidence="2 10">3.1.1.5</ecNumber>
    </recommendedName>
</protein>
<evidence type="ECO:0000256" key="10">
    <source>
        <dbReference type="RuleBase" id="RU362103"/>
    </source>
</evidence>
<evidence type="ECO:0000256" key="4">
    <source>
        <dbReference type="ARBA" id="ARBA00022801"/>
    </source>
</evidence>
<evidence type="ECO:0000256" key="7">
    <source>
        <dbReference type="ARBA" id="ARBA00023180"/>
    </source>
</evidence>
<dbReference type="GO" id="GO:0005783">
    <property type="term" value="C:endoplasmic reticulum"/>
    <property type="evidence" value="ECO:0007669"/>
    <property type="project" value="TreeGrafter"/>
</dbReference>
<keyword evidence="4 9" id="KW-0378">Hydrolase</keyword>
<evidence type="ECO:0000256" key="2">
    <source>
        <dbReference type="ARBA" id="ARBA00013274"/>
    </source>
</evidence>
<proteinExistence type="inferred from homology"/>
<dbReference type="Proteomes" id="UP000008066">
    <property type="component" value="Unassembled WGS sequence"/>
</dbReference>
<dbReference type="Gene3D" id="3.40.1090.10">
    <property type="entry name" value="Cytosolic phospholipase A2 catalytic domain"/>
    <property type="match status" value="1"/>
</dbReference>
<organism evidence="13">
    <name type="scientific">Chaetomium thermophilum (strain DSM 1495 / CBS 144.50 / IMI 039719)</name>
    <name type="common">Thermochaetoides thermophila</name>
    <dbReference type="NCBI Taxonomy" id="759272"/>
    <lineage>
        <taxon>Eukaryota</taxon>
        <taxon>Fungi</taxon>
        <taxon>Dikarya</taxon>
        <taxon>Ascomycota</taxon>
        <taxon>Pezizomycotina</taxon>
        <taxon>Sordariomycetes</taxon>
        <taxon>Sordariomycetidae</taxon>
        <taxon>Sordariales</taxon>
        <taxon>Chaetomiaceae</taxon>
        <taxon>Thermochaetoides</taxon>
    </lineage>
</organism>
<dbReference type="PROSITE" id="PS51210">
    <property type="entry name" value="PLA2C"/>
    <property type="match status" value="1"/>
</dbReference>
<dbReference type="STRING" id="759272.G0SF37"/>
<dbReference type="EC" id="3.1.1.5" evidence="2 10"/>
<dbReference type="eggNOG" id="KOG1325">
    <property type="taxonomic scope" value="Eukaryota"/>
</dbReference>
<dbReference type="GO" id="GO:0004623">
    <property type="term" value="F:phospholipase A2 activity"/>
    <property type="evidence" value="ECO:0007669"/>
    <property type="project" value="TreeGrafter"/>
</dbReference>
<comment type="catalytic activity">
    <reaction evidence="8 10">
        <text>a 1-acyl-sn-glycero-3-phosphocholine + H2O = sn-glycerol 3-phosphocholine + a fatty acid + H(+)</text>
        <dbReference type="Rhea" id="RHEA:15177"/>
        <dbReference type="ChEBI" id="CHEBI:15377"/>
        <dbReference type="ChEBI" id="CHEBI:15378"/>
        <dbReference type="ChEBI" id="CHEBI:16870"/>
        <dbReference type="ChEBI" id="CHEBI:28868"/>
        <dbReference type="ChEBI" id="CHEBI:58168"/>
        <dbReference type="EC" id="3.1.1.5"/>
    </reaction>
</comment>
<reference evidence="12 13" key="1">
    <citation type="journal article" date="2011" name="Cell">
        <title>Insight into structure and assembly of the nuclear pore complex by utilizing the genome of a eukaryotic thermophile.</title>
        <authorList>
            <person name="Amlacher S."/>
            <person name="Sarges P."/>
            <person name="Flemming D."/>
            <person name="van Noort V."/>
            <person name="Kunze R."/>
            <person name="Devos D.P."/>
            <person name="Arumugam M."/>
            <person name="Bork P."/>
            <person name="Hurt E."/>
        </authorList>
    </citation>
    <scope>NUCLEOTIDE SEQUENCE [LARGE SCALE GENOMIC DNA]</scope>
    <source>
        <strain evidence="13">DSM 1495 / CBS 144.50 / IMI 039719</strain>
    </source>
</reference>
<gene>
    <name evidence="12" type="ORF">CTHT_0060680</name>
</gene>
<dbReference type="AlphaFoldDB" id="G0SF37"/>
<evidence type="ECO:0000256" key="3">
    <source>
        <dbReference type="ARBA" id="ARBA00022729"/>
    </source>
</evidence>
<evidence type="ECO:0000259" key="11">
    <source>
        <dbReference type="PROSITE" id="PS51210"/>
    </source>
</evidence>
<dbReference type="PANTHER" id="PTHR10728:SF33">
    <property type="entry name" value="LYSOPHOSPHOLIPASE 1-RELATED"/>
    <property type="match status" value="1"/>
</dbReference>
<dbReference type="HOGENOM" id="CLU_014602_0_0_1"/>
<keyword evidence="6 9" id="KW-0443">Lipid metabolism</keyword>
<dbReference type="FunFam" id="3.40.1090.10:FF:000010">
    <property type="entry name" value="Lysophospholipase"/>
    <property type="match status" value="1"/>
</dbReference>
<sequence>MHLHALLQLVLSLPLTANAEPVPLFARQKQPPHDLAVTPRSDLIVPRARPDAPSGGYAPSVVECPKDRPRIRLANALSQAESEWLAKRRKNTVDPMIQFLKRAEIPDFDAEAYIKSVSSGDDLSNLPNIAIAVSGGGYRALMNGAGFISAADSRTPGSTDKGGIGGLLQSTTYLSGLSGGGWLVSSIYANNFSTISTLQQGRKDSSIWRFDDSIFNGPDLPGVFDTARYWADVAEQVRSKRKAGFETSITDYWGRALSYQLIDAPDGGPAYTFSSISEDDHFSAGQAPFPILVADNRPPGMKAVTLSATVFEFNPFEMGSWDPTTYGFAPTRYLASNFSGGVVPSSGRCVRGFDSISYVFGTSSSLFNAFLLQNITSVEGVPDWLIEQATNLLEDVDEKENDVAKYEPNPFLGWLNASNPVAHVTDLDLVDGGEDLQNIPLQPLIQPLRAVDVIFAVDSSADTTFSWPNGTALRATYDRSLTPIANGTLFPPVPDDVTFLARGLNNRPTFFGCSSSNFTVPAGGRVPPLVVYLPNAPYTTYSNVTTFTPSYPLSQRNDIILNGYNAATQGNGTLDENWVSCVACAVLSRSLDRMGTAVPARCTECFEKYCWDGKTAAQAGDVSIQGVVSGAGGEEYQPTLKIQDVEGEESGAASMIVGRSGMIWVCVVVAFVGLML</sequence>
<evidence type="ECO:0000313" key="12">
    <source>
        <dbReference type="EMBL" id="EGS18053.1"/>
    </source>
</evidence>
<dbReference type="EMBL" id="GL988046">
    <property type="protein sequence ID" value="EGS18053.1"/>
    <property type="molecule type" value="Genomic_DNA"/>
</dbReference>
<keyword evidence="13" id="KW-1185">Reference proteome</keyword>
<dbReference type="SMART" id="SM00022">
    <property type="entry name" value="PLAc"/>
    <property type="match status" value="1"/>
</dbReference>
<dbReference type="OMA" id="TDWWGRA"/>
<dbReference type="SUPFAM" id="SSF52151">
    <property type="entry name" value="FabD/lysophospholipase-like"/>
    <property type="match status" value="1"/>
</dbReference>
<dbReference type="InterPro" id="IPR002642">
    <property type="entry name" value="LysoPLipase_cat_dom"/>
</dbReference>
<feature type="chain" id="PRO_5005130821" description="Lysophospholipase" evidence="10">
    <location>
        <begin position="20"/>
        <end position="676"/>
    </location>
</feature>
<evidence type="ECO:0000256" key="9">
    <source>
        <dbReference type="PROSITE-ProRule" id="PRU00555"/>
    </source>
</evidence>
<dbReference type="KEGG" id="cthr:CTHT_0060680"/>
<dbReference type="GO" id="GO:0005829">
    <property type="term" value="C:cytosol"/>
    <property type="evidence" value="ECO:0007669"/>
    <property type="project" value="TreeGrafter"/>
</dbReference>
<dbReference type="GO" id="GO:0004622">
    <property type="term" value="F:phosphatidylcholine lysophospholipase activity"/>
    <property type="evidence" value="ECO:0007669"/>
    <property type="project" value="UniProtKB-EC"/>
</dbReference>
<evidence type="ECO:0000256" key="8">
    <source>
        <dbReference type="ARBA" id="ARBA00049531"/>
    </source>
</evidence>
<dbReference type="OrthoDB" id="4084751at2759"/>
<dbReference type="InterPro" id="IPR016035">
    <property type="entry name" value="Acyl_Trfase/lysoPLipase"/>
</dbReference>
<dbReference type="Pfam" id="PF01735">
    <property type="entry name" value="PLA2_B"/>
    <property type="match status" value="1"/>
</dbReference>
<feature type="signal peptide" evidence="10">
    <location>
        <begin position="1"/>
        <end position="19"/>
    </location>
</feature>
<keyword evidence="7" id="KW-0325">Glycoprotein</keyword>
<name>G0SF37_CHATD</name>
<evidence type="ECO:0000256" key="5">
    <source>
        <dbReference type="ARBA" id="ARBA00022963"/>
    </source>
</evidence>
<keyword evidence="5 9" id="KW-0442">Lipid degradation</keyword>
<dbReference type="GeneID" id="18260106"/>
<evidence type="ECO:0000313" key="13">
    <source>
        <dbReference type="Proteomes" id="UP000008066"/>
    </source>
</evidence>
<dbReference type="GO" id="GO:0046475">
    <property type="term" value="P:glycerophospholipid catabolic process"/>
    <property type="evidence" value="ECO:0007669"/>
    <property type="project" value="TreeGrafter"/>
</dbReference>
<evidence type="ECO:0000256" key="6">
    <source>
        <dbReference type="ARBA" id="ARBA00023098"/>
    </source>
</evidence>
<feature type="domain" description="PLA2c" evidence="11">
    <location>
        <begin position="63"/>
        <end position="616"/>
    </location>
</feature>
<comment type="similarity">
    <text evidence="1 10">Belongs to the lysophospholipase family.</text>
</comment>
<dbReference type="PANTHER" id="PTHR10728">
    <property type="entry name" value="CYTOSOLIC PHOSPHOLIPASE A2"/>
    <property type="match status" value="1"/>
</dbReference>